<keyword evidence="8" id="KW-1185">Reference proteome</keyword>
<dbReference type="InterPro" id="IPR003356">
    <property type="entry name" value="DNA_methylase_A-5"/>
</dbReference>
<evidence type="ECO:0000259" key="4">
    <source>
        <dbReference type="Pfam" id="PF01420"/>
    </source>
</evidence>
<evidence type="ECO:0000313" key="7">
    <source>
        <dbReference type="EMBL" id="MDT3676957.1"/>
    </source>
</evidence>
<gene>
    <name evidence="7" type="ORF">RAM70_21475</name>
</gene>
<reference evidence="7" key="1">
    <citation type="submission" date="2023-08" db="EMBL/GenBank/DDBJ databases">
        <authorList>
            <person name="Park H.-K."/>
            <person name="Kim I.-S."/>
        </authorList>
    </citation>
    <scope>NUCLEOTIDE SEQUENCE</scope>
    <source>
        <strain evidence="7">NRERC-220</strain>
    </source>
</reference>
<dbReference type="PANTHER" id="PTHR42998">
    <property type="entry name" value="TYPE I RESTRICTION ENZYME HINDVIIP M PROTEIN-RELATED"/>
    <property type="match status" value="1"/>
</dbReference>
<evidence type="ECO:0000256" key="3">
    <source>
        <dbReference type="ARBA" id="ARBA00023125"/>
    </source>
</evidence>
<keyword evidence="3" id="KW-0238">DNA-binding</keyword>
<comment type="similarity">
    <text evidence="1">Belongs to the type-I restriction system S methylase family.</text>
</comment>
<feature type="domain" description="Type I restriction enzyme R protein N-terminal" evidence="6">
    <location>
        <begin position="55"/>
        <end position="162"/>
    </location>
</feature>
<dbReference type="Gene3D" id="3.40.50.150">
    <property type="entry name" value="Vaccinia Virus protein VP39"/>
    <property type="match status" value="1"/>
</dbReference>
<evidence type="ECO:0000256" key="1">
    <source>
        <dbReference type="ARBA" id="ARBA00010923"/>
    </source>
</evidence>
<dbReference type="InterPro" id="IPR029063">
    <property type="entry name" value="SAM-dependent_MTases_sf"/>
</dbReference>
<evidence type="ECO:0000313" key="8">
    <source>
        <dbReference type="Proteomes" id="UP001180650"/>
    </source>
</evidence>
<dbReference type="Pfam" id="PF13588">
    <property type="entry name" value="HSDR_N_2"/>
    <property type="match status" value="1"/>
</dbReference>
<sequence length="1190" mass="136363">MKLADILKDSSYKLSQFTPTEIEQLEQTITLKKTKNGEAPYTICLVRKKEIKLTPEEAIRQLYLRVLSDRLNYPLSRIQVEYGVNFGREVKRADIAVMDKDRLNTVYILVEVKSPKWKDGKAQLRSYCNGTGSPMAVWTNGDQISYYQRKDPNYFEDISDIPNSNQTLADILQIKFTLDDLIANDKLVKRNKSLKTLIEEMEDEVLANAGVDVFEELFKLIFAKLYDEWYSGQGNRRRTRLLEFRNTGQTEAALKNKIQDLFDRAKKKWPGIFSEDVKIGLAPSHLSVCVSSLEDAKLFNSNLDVIDEAFEYLINQSSKGEKGQFFTPRYVIDLCVKMLNPQEDEYMIDTAAGSSGFPVHTIFHVWRQILEDEGLEASHLFSLEEKPPRCKEYVEEKVFAIDFDEKAVRVARTLNLIAGDGQTNVLHLNTLDYELWDEVTKEDDWQNVYFAGFNRLKKLRPKGSKDYREFQFDILMANPPFAGDIRERRIIARYELTKDKAEKTKGVGRDILFIERNLDFLKPGGRMAIVLPQGRFNNSSDKNIRDFIAERCRILAVVGLHGNTFKPHTGTKTSVLLVQKWNDDPKIGALCPRQDDYNIFFATMQKSGKDNSGEKVYVKVSDDSGDFLLDKHNHWIVDHDLFNHDGLTEDGIAEAFIEFAKKENLSFFEIPPANATPLNKGDRGGAFDAVKYQQLMDRLEATEISFIQVLEHNINFRFDSEFFKRKYFQIEDKINELPQSMRLSETQPIIIHPTEIKREYVEDDLSGVLFFRTQNLRPLRVDLSNQVYISLEDAEKLSKNEIKKNDILITRTGANFGDTLIFNEEIQAIASSHVLILRNKIINQSFLAVFLNTIYGKEQINKGMYGGVQPEVAPYYLKNILFPVLSDYFQKIIERLVNQSSIEVKKSKIIYQQAEDLLLTELGLKDWKPTEESIAVKSFSESFLSSGRLDAEYYQPKYDQALAQINSLNPSNIIQLEDILVTITNGHTPLRHDLSLGDVKFLTAEHIDDFQINYETQKRILLFHHHNELKRTQIKNGDILITIKGKVGNAAVVENLNKLVNINQDVALLRLKSGFNPYYLIGFLNSQLGKLLIEKASTGQINPFLSLGALKKLSIPVFSENIMENIGNLIQLKVESFNQTNWQSKQLLEIAKIGVEKAIETDEETATAWINQQLESLDISPLFKGGRGDQ</sequence>
<dbReference type="Gene3D" id="3.90.220.20">
    <property type="entry name" value="DNA methylase specificity domains"/>
    <property type="match status" value="2"/>
</dbReference>
<keyword evidence="7" id="KW-0808">Transferase</keyword>
<dbReference type="Proteomes" id="UP001180650">
    <property type="component" value="Unassembled WGS sequence"/>
</dbReference>
<dbReference type="EMBL" id="JAVSJA010000001">
    <property type="protein sequence ID" value="MDT3676957.1"/>
    <property type="molecule type" value="Genomic_DNA"/>
</dbReference>
<dbReference type="Pfam" id="PF01420">
    <property type="entry name" value="Methylase_S"/>
    <property type="match status" value="1"/>
</dbReference>
<dbReference type="InterPro" id="IPR052916">
    <property type="entry name" value="Type-I_RE_MTase_Subunit"/>
</dbReference>
<evidence type="ECO:0000259" key="5">
    <source>
        <dbReference type="Pfam" id="PF02384"/>
    </source>
</evidence>
<dbReference type="InterPro" id="IPR000055">
    <property type="entry name" value="Restrct_endonuc_typeI_TRD"/>
</dbReference>
<evidence type="ECO:0000259" key="6">
    <source>
        <dbReference type="Pfam" id="PF13588"/>
    </source>
</evidence>
<accession>A0ABU3HQX7</accession>
<dbReference type="Pfam" id="PF02384">
    <property type="entry name" value="N6_Mtase"/>
    <property type="match status" value="1"/>
</dbReference>
<comment type="caution">
    <text evidence="7">The sequence shown here is derived from an EMBL/GenBank/DDBJ whole genome shotgun (WGS) entry which is preliminary data.</text>
</comment>
<dbReference type="GO" id="GO:0032259">
    <property type="term" value="P:methylation"/>
    <property type="evidence" value="ECO:0007669"/>
    <property type="project" value="UniProtKB-KW"/>
</dbReference>
<organism evidence="7 8">
    <name type="scientific">Microcystis wesenbergii NRERC-220</name>
    <dbReference type="NCBI Taxonomy" id="3068991"/>
    <lineage>
        <taxon>Bacteria</taxon>
        <taxon>Bacillati</taxon>
        <taxon>Cyanobacteriota</taxon>
        <taxon>Cyanophyceae</taxon>
        <taxon>Oscillatoriophycideae</taxon>
        <taxon>Chroococcales</taxon>
        <taxon>Microcystaceae</taxon>
        <taxon>Microcystis</taxon>
    </lineage>
</organism>
<dbReference type="SUPFAM" id="SSF116734">
    <property type="entry name" value="DNA methylase specificity domain"/>
    <property type="match status" value="2"/>
</dbReference>
<proteinExistence type="inferred from homology"/>
<dbReference type="GO" id="GO:0008168">
    <property type="term" value="F:methyltransferase activity"/>
    <property type="evidence" value="ECO:0007669"/>
    <property type="project" value="UniProtKB-KW"/>
</dbReference>
<dbReference type="InterPro" id="IPR029464">
    <property type="entry name" value="HSDR_N"/>
</dbReference>
<dbReference type="SUPFAM" id="SSF53335">
    <property type="entry name" value="S-adenosyl-L-methionine-dependent methyltransferases"/>
    <property type="match status" value="1"/>
</dbReference>
<dbReference type="RefSeq" id="WP_312675556.1">
    <property type="nucleotide sequence ID" value="NZ_JAVSJA010000001.1"/>
</dbReference>
<name>A0ABU3HQX7_9CHRO</name>
<dbReference type="PRINTS" id="PR00507">
    <property type="entry name" value="N12N6MTFRASE"/>
</dbReference>
<keyword evidence="7" id="KW-0489">Methyltransferase</keyword>
<dbReference type="InterPro" id="IPR044946">
    <property type="entry name" value="Restrct_endonuc_typeI_TRD_sf"/>
</dbReference>
<evidence type="ECO:0000256" key="2">
    <source>
        <dbReference type="ARBA" id="ARBA00022747"/>
    </source>
</evidence>
<feature type="domain" description="DNA methylase adenine-specific" evidence="5">
    <location>
        <begin position="304"/>
        <end position="609"/>
    </location>
</feature>
<feature type="domain" description="Type I restriction modification DNA specificity" evidence="4">
    <location>
        <begin position="789"/>
        <end position="893"/>
    </location>
</feature>
<keyword evidence="2" id="KW-0680">Restriction system</keyword>
<dbReference type="PANTHER" id="PTHR42998:SF1">
    <property type="entry name" value="TYPE I RESTRICTION ENZYME HINDI METHYLASE SUBUNIT"/>
    <property type="match status" value="1"/>
</dbReference>
<protein>
    <submittedName>
        <fullName evidence="7">N-6 DNA methylase</fullName>
    </submittedName>
</protein>